<keyword evidence="7" id="KW-0627">Porphyrin biosynthesis</keyword>
<comment type="pathway">
    <text evidence="9">Cofactor biosynthesis; adenosylcobalamin biosynthesis; precorrin-2 from uroporphyrinogen III: step 1/1.</text>
</comment>
<dbReference type="SUPFAM" id="SSF69618">
    <property type="entry name" value="HemD-like"/>
    <property type="match status" value="1"/>
</dbReference>
<reference evidence="13 14" key="1">
    <citation type="journal article" date="1992" name="Lakartidningen">
        <title>[Penicillin V and not amoxicillin is the first choice preparation in acute otitis].</title>
        <authorList>
            <person name="Kamme C."/>
            <person name="Lundgren K."/>
            <person name="Prellner K."/>
        </authorList>
    </citation>
    <scope>NUCLEOTIDE SEQUENCE [LARGE SCALE GENOMIC DNA]</scope>
    <source>
        <strain evidence="13 14">W1</strain>
    </source>
</reference>
<dbReference type="GO" id="GO:0032259">
    <property type="term" value="P:methylation"/>
    <property type="evidence" value="ECO:0007669"/>
    <property type="project" value="UniProtKB-KW"/>
</dbReference>
<dbReference type="InterPro" id="IPR003754">
    <property type="entry name" value="4pyrrol_synth_uPrphyn_synth"/>
</dbReference>
<dbReference type="Gene3D" id="3.40.1010.10">
    <property type="entry name" value="Cobalt-precorrin-4 Transmethylase, Domain 1"/>
    <property type="match status" value="1"/>
</dbReference>
<dbReference type="CDD" id="cd11642">
    <property type="entry name" value="SUMT"/>
    <property type="match status" value="1"/>
</dbReference>
<evidence type="ECO:0000313" key="13">
    <source>
        <dbReference type="EMBL" id="TXJ13302.1"/>
    </source>
</evidence>
<dbReference type="RefSeq" id="WP_147757504.1">
    <property type="nucleotide sequence ID" value="NZ_SAXT01000001.1"/>
</dbReference>
<dbReference type="PANTHER" id="PTHR45790:SF3">
    <property type="entry name" value="S-ADENOSYL-L-METHIONINE-DEPENDENT UROPORPHYRINOGEN III METHYLTRANSFERASE, CHLOROPLASTIC"/>
    <property type="match status" value="1"/>
</dbReference>
<dbReference type="InterPro" id="IPR050161">
    <property type="entry name" value="Siro_Cobalamin_biosynth"/>
</dbReference>
<evidence type="ECO:0000256" key="3">
    <source>
        <dbReference type="ARBA" id="ARBA00022573"/>
    </source>
</evidence>
<dbReference type="CDD" id="cd06578">
    <property type="entry name" value="HemD"/>
    <property type="match status" value="1"/>
</dbReference>
<dbReference type="Gene3D" id="3.40.50.10090">
    <property type="match status" value="2"/>
</dbReference>
<evidence type="ECO:0000256" key="7">
    <source>
        <dbReference type="ARBA" id="ARBA00023244"/>
    </source>
</evidence>
<dbReference type="InterPro" id="IPR014777">
    <property type="entry name" value="4pyrrole_Mease_sub1"/>
</dbReference>
<dbReference type="Proteomes" id="UP000325116">
    <property type="component" value="Unassembled WGS sequence"/>
</dbReference>
<dbReference type="FunFam" id="3.40.1010.10:FF:000001">
    <property type="entry name" value="Siroheme synthase"/>
    <property type="match status" value="1"/>
</dbReference>
<evidence type="ECO:0000256" key="10">
    <source>
        <dbReference type="RuleBase" id="RU003960"/>
    </source>
</evidence>
<dbReference type="Pfam" id="PF00590">
    <property type="entry name" value="TP_methylase"/>
    <property type="match status" value="1"/>
</dbReference>
<comment type="caution">
    <text evidence="13">The sequence shown here is derived from an EMBL/GenBank/DDBJ whole genome shotgun (WGS) entry which is preliminary data.</text>
</comment>
<sequence>MGGKVYIVGAGCGSYELLTLKAKEVLSFCDCVIYDRLVDESVLQFINDNAKLVYLGKEHGNPELQNIINETILKYALNNKIVARLKGGDPLVFGRGGEELDFLYNNNIDFEIIPGISSSIASCEYAGIPLTYRNISRSFHVFTAHAMNEYNFLNFEIISKLEGTLVFLMGIANLEKIVSGLIENGKPKESKTSIVENACRPKQRVIVGKLENIVRLSKENKIKSPAAIIIGDVVKFQNKFSWYDKMPLSGKSILITRPKYHGNYLYNKLINLGAECYSLPLISIEENKEKILDNLENYKVILFCSVNGVNAFINKIEDLRILNNIKIGVVGKATFDALKKYKINPDFYPNKFLVEELIKESVNHTNINDNILIITSNLSQVKTEDINKKYNRNFIKLEIYNTNKIKYKKEELIDYINKVNYITFFSSSSVESLLESIDYEISLVENKKLVSIGPITSKKIVDNNLKVYLQAKEYHSEGVIEVLLKD</sequence>
<evidence type="ECO:0000256" key="6">
    <source>
        <dbReference type="ARBA" id="ARBA00022691"/>
    </source>
</evidence>
<organism evidence="13 14">
    <name type="scientific">Brachyspira aalborgi</name>
    <dbReference type="NCBI Taxonomy" id="29522"/>
    <lineage>
        <taxon>Bacteria</taxon>
        <taxon>Pseudomonadati</taxon>
        <taxon>Spirochaetota</taxon>
        <taxon>Spirochaetia</taxon>
        <taxon>Brachyspirales</taxon>
        <taxon>Brachyspiraceae</taxon>
        <taxon>Brachyspira</taxon>
    </lineage>
</organism>
<evidence type="ECO:0000256" key="2">
    <source>
        <dbReference type="ARBA" id="ARBA00012162"/>
    </source>
</evidence>
<keyword evidence="3" id="KW-0169">Cobalamin biosynthesis</keyword>
<protein>
    <recommendedName>
        <fullName evidence="2">uroporphyrinogen-III C-methyltransferase</fullName>
        <ecNumber evidence="2">2.1.1.107</ecNumber>
    </recommendedName>
</protein>
<name>A0A5C8CNU5_9SPIR</name>
<accession>A0A5C8CNU5</accession>
<evidence type="ECO:0000259" key="11">
    <source>
        <dbReference type="Pfam" id="PF00590"/>
    </source>
</evidence>
<dbReference type="Gene3D" id="3.30.950.10">
    <property type="entry name" value="Methyltransferase, Cobalt-precorrin-4 Transmethylase, Domain 2"/>
    <property type="match status" value="1"/>
</dbReference>
<dbReference type="NCBIfam" id="NF004790">
    <property type="entry name" value="PRK06136.1"/>
    <property type="match status" value="1"/>
</dbReference>
<dbReference type="PANTHER" id="PTHR45790">
    <property type="entry name" value="SIROHEME SYNTHASE-RELATED"/>
    <property type="match status" value="1"/>
</dbReference>
<dbReference type="NCBIfam" id="TIGR01469">
    <property type="entry name" value="cobA_cysG_Cterm"/>
    <property type="match status" value="1"/>
</dbReference>
<dbReference type="EMBL" id="SAXT01000001">
    <property type="protein sequence ID" value="TXJ13302.1"/>
    <property type="molecule type" value="Genomic_DNA"/>
</dbReference>
<dbReference type="EC" id="2.1.1.107" evidence="2"/>
<dbReference type="AlphaFoldDB" id="A0A5C8CNU5"/>
<feature type="domain" description="Tetrapyrrole biosynthesis uroporphyrinogen III synthase" evidence="12">
    <location>
        <begin position="268"/>
        <end position="480"/>
    </location>
</feature>
<evidence type="ECO:0000256" key="8">
    <source>
        <dbReference type="ARBA" id="ARBA00025705"/>
    </source>
</evidence>
<dbReference type="InterPro" id="IPR003043">
    <property type="entry name" value="Uropor_MeTrfase_CS"/>
</dbReference>
<dbReference type="FunFam" id="3.30.950.10:FF:000001">
    <property type="entry name" value="Siroheme synthase"/>
    <property type="match status" value="1"/>
</dbReference>
<dbReference type="PROSITE" id="PS00840">
    <property type="entry name" value="SUMT_2"/>
    <property type="match status" value="1"/>
</dbReference>
<keyword evidence="5 10" id="KW-0808">Transferase</keyword>
<dbReference type="GO" id="GO:0019354">
    <property type="term" value="P:siroheme biosynthetic process"/>
    <property type="evidence" value="ECO:0007669"/>
    <property type="project" value="InterPro"/>
</dbReference>
<dbReference type="Pfam" id="PF02602">
    <property type="entry name" value="HEM4"/>
    <property type="match status" value="1"/>
</dbReference>
<evidence type="ECO:0000256" key="1">
    <source>
        <dbReference type="ARBA" id="ARBA00005879"/>
    </source>
</evidence>
<dbReference type="GO" id="GO:0004851">
    <property type="term" value="F:uroporphyrin-III C-methyltransferase activity"/>
    <property type="evidence" value="ECO:0007669"/>
    <property type="project" value="UniProtKB-EC"/>
</dbReference>
<dbReference type="InterPro" id="IPR036108">
    <property type="entry name" value="4pyrrol_syn_uPrphyn_synt_sf"/>
</dbReference>
<keyword evidence="4 10" id="KW-0489">Methyltransferase</keyword>
<comment type="pathway">
    <text evidence="8">Porphyrin-containing compound metabolism; siroheme biosynthesis; precorrin-2 from uroporphyrinogen III: step 1/1.</text>
</comment>
<dbReference type="InterPro" id="IPR014776">
    <property type="entry name" value="4pyrrole_Mease_sub2"/>
</dbReference>
<dbReference type="GO" id="GO:0009236">
    <property type="term" value="P:cobalamin biosynthetic process"/>
    <property type="evidence" value="ECO:0007669"/>
    <property type="project" value="UniProtKB-KW"/>
</dbReference>
<evidence type="ECO:0000313" key="14">
    <source>
        <dbReference type="Proteomes" id="UP000325116"/>
    </source>
</evidence>
<evidence type="ECO:0000256" key="9">
    <source>
        <dbReference type="ARBA" id="ARBA00060548"/>
    </source>
</evidence>
<dbReference type="InterPro" id="IPR000878">
    <property type="entry name" value="4pyrrol_Mease"/>
</dbReference>
<evidence type="ECO:0000259" key="12">
    <source>
        <dbReference type="Pfam" id="PF02602"/>
    </source>
</evidence>
<comment type="similarity">
    <text evidence="1 10">Belongs to the precorrin methyltransferase family.</text>
</comment>
<dbReference type="InterPro" id="IPR006366">
    <property type="entry name" value="CobA/CysG_C"/>
</dbReference>
<gene>
    <name evidence="13" type="primary">cobA</name>
    <name evidence="13" type="ORF">EPJ80_00720</name>
</gene>
<evidence type="ECO:0000256" key="5">
    <source>
        <dbReference type="ARBA" id="ARBA00022679"/>
    </source>
</evidence>
<proteinExistence type="inferred from homology"/>
<feature type="domain" description="Tetrapyrrole methylase" evidence="11">
    <location>
        <begin position="4"/>
        <end position="213"/>
    </location>
</feature>
<keyword evidence="6" id="KW-0949">S-adenosyl-L-methionine</keyword>
<dbReference type="InterPro" id="IPR035996">
    <property type="entry name" value="4pyrrol_Methylase_sf"/>
</dbReference>
<evidence type="ECO:0000256" key="4">
    <source>
        <dbReference type="ARBA" id="ARBA00022603"/>
    </source>
</evidence>
<dbReference type="SUPFAM" id="SSF53790">
    <property type="entry name" value="Tetrapyrrole methylase"/>
    <property type="match status" value="1"/>
</dbReference>
<dbReference type="GO" id="GO:0004852">
    <property type="term" value="F:uroporphyrinogen-III synthase activity"/>
    <property type="evidence" value="ECO:0007669"/>
    <property type="project" value="InterPro"/>
</dbReference>